<accession>A0A0A9G0X7</accession>
<proteinExistence type="predicted"/>
<name>A0A0A9G0X7_ARUDO</name>
<protein>
    <submittedName>
        <fullName evidence="1">Uncharacterized protein</fullName>
    </submittedName>
</protein>
<organism evidence="1">
    <name type="scientific">Arundo donax</name>
    <name type="common">Giant reed</name>
    <name type="synonym">Donax arundinaceus</name>
    <dbReference type="NCBI Taxonomy" id="35708"/>
    <lineage>
        <taxon>Eukaryota</taxon>
        <taxon>Viridiplantae</taxon>
        <taxon>Streptophyta</taxon>
        <taxon>Embryophyta</taxon>
        <taxon>Tracheophyta</taxon>
        <taxon>Spermatophyta</taxon>
        <taxon>Magnoliopsida</taxon>
        <taxon>Liliopsida</taxon>
        <taxon>Poales</taxon>
        <taxon>Poaceae</taxon>
        <taxon>PACMAD clade</taxon>
        <taxon>Arundinoideae</taxon>
        <taxon>Arundineae</taxon>
        <taxon>Arundo</taxon>
    </lineage>
</organism>
<dbReference type="EMBL" id="GBRH01179744">
    <property type="protein sequence ID" value="JAE18152.1"/>
    <property type="molecule type" value="Transcribed_RNA"/>
</dbReference>
<sequence length="38" mass="4303">MEDTINKQFNICGSYSVSTKAACDPLYILYNTYATISY</sequence>
<evidence type="ECO:0000313" key="1">
    <source>
        <dbReference type="EMBL" id="JAE18152.1"/>
    </source>
</evidence>
<reference evidence="1" key="1">
    <citation type="submission" date="2014-09" db="EMBL/GenBank/DDBJ databases">
        <authorList>
            <person name="Magalhaes I.L.F."/>
            <person name="Oliveira U."/>
            <person name="Santos F.R."/>
            <person name="Vidigal T.H.D.A."/>
            <person name="Brescovit A.D."/>
            <person name="Santos A.J."/>
        </authorList>
    </citation>
    <scope>NUCLEOTIDE SEQUENCE</scope>
    <source>
        <tissue evidence="1">Shoot tissue taken approximately 20 cm above the soil surface</tissue>
    </source>
</reference>
<dbReference type="AlphaFoldDB" id="A0A0A9G0X7"/>
<reference evidence="1" key="2">
    <citation type="journal article" date="2015" name="Data Brief">
        <title>Shoot transcriptome of the giant reed, Arundo donax.</title>
        <authorList>
            <person name="Barrero R.A."/>
            <person name="Guerrero F.D."/>
            <person name="Moolhuijzen P."/>
            <person name="Goolsby J.A."/>
            <person name="Tidwell J."/>
            <person name="Bellgard S.E."/>
            <person name="Bellgard M.I."/>
        </authorList>
    </citation>
    <scope>NUCLEOTIDE SEQUENCE</scope>
    <source>
        <tissue evidence="1">Shoot tissue taken approximately 20 cm above the soil surface</tissue>
    </source>
</reference>